<dbReference type="Proteomes" id="UP000000642">
    <property type="component" value="Chromosome"/>
</dbReference>
<evidence type="ECO:0000313" key="2">
    <source>
        <dbReference type="EMBL" id="CAL12411.1"/>
    </source>
</evidence>
<evidence type="ECO:0000313" key="3">
    <source>
        <dbReference type="Proteomes" id="UP000000642"/>
    </source>
</evidence>
<accession>A1JR82</accession>
<dbReference type="EMBL" id="AM286415">
    <property type="protein sequence ID" value="CAL12411.1"/>
    <property type="molecule type" value="Genomic_DNA"/>
</dbReference>
<proteinExistence type="predicted"/>
<reference evidence="2 3" key="1">
    <citation type="journal article" date="2006" name="PLoS Genet.">
        <title>The complete genome sequence and comparative genome analysis of the high pathogenicity Yersinia enterocolitica strain 8081.</title>
        <authorList>
            <person name="Thomson N.R."/>
            <person name="Howard S."/>
            <person name="Wren B.W."/>
            <person name="Holden M.T.G."/>
            <person name="Crossman L."/>
            <person name="Challis G.L."/>
            <person name="Churcher C."/>
            <person name="Mungall K."/>
            <person name="Brooks K."/>
            <person name="Chillingworth T."/>
            <person name="Feltwell T."/>
            <person name="Abdellah Z."/>
            <person name="Hauser H."/>
            <person name="Jagels K."/>
            <person name="Maddison M."/>
            <person name="Moule S."/>
            <person name="Sanders M."/>
            <person name="Whitehead S."/>
            <person name="Quail M.A."/>
            <person name="Dougan G."/>
            <person name="Parkhill J."/>
            <person name="Prentice M.B."/>
        </authorList>
    </citation>
    <scope>NUCLEOTIDE SEQUENCE [LARGE SCALE GENOMIC DNA]</scope>
    <source>
        <strain evidence="3">NCTC 13174 / 8081</strain>
    </source>
</reference>
<dbReference type="HOGENOM" id="CLU_099792_0_0_6"/>
<gene>
    <name evidence="2" type="ordered locus">YE2357</name>
</gene>
<sequence>MQPIFTFDQDSAKTAGAGGASETGAYAGNIASAIFTSGRDSQSEAMELCLESDIGKINYLRINYKGRDGSPLKHGSALIHAIMGLNKIKQLNAVEVQGEQEIELHCPELEGKPIGFVLQKVLYTKSDGGDGYKFDIKQAFSSTSRKTFKEAVDGTPAEAVDKLLLVLKDKDEREQSGTQTMSGQQTQRSMLGNGAQPQSRLQQVAQQRQQQAAKQVPDFDDDIPF</sequence>
<feature type="region of interest" description="Disordered" evidence="1">
    <location>
        <begin position="171"/>
        <end position="225"/>
    </location>
</feature>
<dbReference type="AlphaFoldDB" id="A1JR82"/>
<protein>
    <submittedName>
        <fullName evidence="2">Hypothetical phage protein</fullName>
    </submittedName>
</protein>
<dbReference type="eggNOG" id="ENOG5030TX1">
    <property type="taxonomic scope" value="Bacteria"/>
</dbReference>
<feature type="compositionally biased region" description="Low complexity" evidence="1">
    <location>
        <begin position="176"/>
        <end position="215"/>
    </location>
</feature>
<evidence type="ECO:0000256" key="1">
    <source>
        <dbReference type="SAM" id="MobiDB-lite"/>
    </source>
</evidence>
<dbReference type="OrthoDB" id="5673686at2"/>
<dbReference type="RefSeq" id="WP_011816506.1">
    <property type="nucleotide sequence ID" value="NC_008800.1"/>
</dbReference>
<dbReference type="KEGG" id="yen:YE2357"/>
<organism evidence="2 3">
    <name type="scientific">Yersinia enterocolitica serotype O:8 / biotype 1B (strain NCTC 13174 / 8081)</name>
    <dbReference type="NCBI Taxonomy" id="393305"/>
    <lineage>
        <taxon>Bacteria</taxon>
        <taxon>Pseudomonadati</taxon>
        <taxon>Pseudomonadota</taxon>
        <taxon>Gammaproteobacteria</taxon>
        <taxon>Enterobacterales</taxon>
        <taxon>Yersiniaceae</taxon>
        <taxon>Yersinia</taxon>
    </lineage>
</organism>
<dbReference type="PATRIC" id="fig|393305.7.peg.2512"/>
<name>A1JR82_YERE8</name>